<name>A0ABQ7JVF6_9FUNG</name>
<organism evidence="2 3">
    <name type="scientific">Linnemannia gamsii</name>
    <dbReference type="NCBI Taxonomy" id="64522"/>
    <lineage>
        <taxon>Eukaryota</taxon>
        <taxon>Fungi</taxon>
        <taxon>Fungi incertae sedis</taxon>
        <taxon>Mucoromycota</taxon>
        <taxon>Mortierellomycotina</taxon>
        <taxon>Mortierellomycetes</taxon>
        <taxon>Mortierellales</taxon>
        <taxon>Mortierellaceae</taxon>
        <taxon>Linnemannia</taxon>
    </lineage>
</organism>
<reference evidence="2 3" key="1">
    <citation type="journal article" date="2020" name="Fungal Divers.">
        <title>Resolving the Mortierellaceae phylogeny through synthesis of multi-gene phylogenetics and phylogenomics.</title>
        <authorList>
            <person name="Vandepol N."/>
            <person name="Liber J."/>
            <person name="Desiro A."/>
            <person name="Na H."/>
            <person name="Kennedy M."/>
            <person name="Barry K."/>
            <person name="Grigoriev I.V."/>
            <person name="Miller A.N."/>
            <person name="O'Donnell K."/>
            <person name="Stajich J.E."/>
            <person name="Bonito G."/>
        </authorList>
    </citation>
    <scope>NUCLEOTIDE SEQUENCE [LARGE SCALE GENOMIC DNA]</scope>
    <source>
        <strain evidence="2 3">AD045</strain>
    </source>
</reference>
<comment type="caution">
    <text evidence="2">The sequence shown here is derived from an EMBL/GenBank/DDBJ whole genome shotgun (WGS) entry which is preliminary data.</text>
</comment>
<dbReference type="Proteomes" id="UP001194696">
    <property type="component" value="Unassembled WGS sequence"/>
</dbReference>
<gene>
    <name evidence="2" type="ORF">BGZ96_010251</name>
</gene>
<feature type="region of interest" description="Disordered" evidence="1">
    <location>
        <begin position="39"/>
        <end position="58"/>
    </location>
</feature>
<feature type="non-terminal residue" evidence="2">
    <location>
        <position position="58"/>
    </location>
</feature>
<evidence type="ECO:0000313" key="3">
    <source>
        <dbReference type="Proteomes" id="UP001194696"/>
    </source>
</evidence>
<proteinExistence type="predicted"/>
<accession>A0ABQ7JVF6</accession>
<protein>
    <recommendedName>
        <fullName evidence="4">SMP domain-containing protein</fullName>
    </recommendedName>
</protein>
<sequence length="58" mass="5973">MPSSSSSQASSSRASSSKAAITRHAVDASMVKEALNAAAKSTETHLYSKGTSKSYQGH</sequence>
<evidence type="ECO:0000256" key="1">
    <source>
        <dbReference type="SAM" id="MobiDB-lite"/>
    </source>
</evidence>
<evidence type="ECO:0000313" key="2">
    <source>
        <dbReference type="EMBL" id="KAG0285512.1"/>
    </source>
</evidence>
<dbReference type="EMBL" id="JAAAIM010000660">
    <property type="protein sequence ID" value="KAG0285512.1"/>
    <property type="molecule type" value="Genomic_DNA"/>
</dbReference>
<feature type="region of interest" description="Disordered" evidence="1">
    <location>
        <begin position="1"/>
        <end position="21"/>
    </location>
</feature>
<evidence type="ECO:0008006" key="4">
    <source>
        <dbReference type="Google" id="ProtNLM"/>
    </source>
</evidence>
<feature type="compositionally biased region" description="Low complexity" evidence="1">
    <location>
        <begin position="1"/>
        <end position="20"/>
    </location>
</feature>
<keyword evidence="3" id="KW-1185">Reference proteome</keyword>